<dbReference type="GO" id="GO:0002376">
    <property type="term" value="P:immune system process"/>
    <property type="evidence" value="ECO:0007669"/>
    <property type="project" value="UniProtKB-KW"/>
</dbReference>
<evidence type="ECO:0000313" key="10">
    <source>
        <dbReference type="EMBL" id="ORE13337.1"/>
    </source>
</evidence>
<evidence type="ECO:0000256" key="8">
    <source>
        <dbReference type="SAM" id="MobiDB-lite"/>
    </source>
</evidence>
<feature type="region of interest" description="Disordered" evidence="8">
    <location>
        <begin position="1"/>
        <end position="59"/>
    </location>
</feature>
<dbReference type="GO" id="GO:0005737">
    <property type="term" value="C:cytoplasm"/>
    <property type="evidence" value="ECO:0007669"/>
    <property type="project" value="UniProtKB-SubCell"/>
</dbReference>
<keyword evidence="6" id="KW-0862">Zinc</keyword>
<dbReference type="GO" id="GO:0031048">
    <property type="term" value="P:regulatory ncRNA-mediated heterochromatin formation"/>
    <property type="evidence" value="ECO:0007669"/>
    <property type="project" value="TreeGrafter"/>
</dbReference>
<evidence type="ECO:0000259" key="9">
    <source>
        <dbReference type="PROSITE" id="PS51981"/>
    </source>
</evidence>
<name>A0A1X0RMU6_RHIZD</name>
<dbReference type="SMART" id="SM00438">
    <property type="entry name" value="ZnF_NFX"/>
    <property type="match status" value="5"/>
</dbReference>
<dbReference type="InterPro" id="IPR046439">
    <property type="entry name" value="ZF_RZ_dom"/>
</dbReference>
<keyword evidence="7" id="KW-0391">Immunity</keyword>
<dbReference type="Pfam" id="PF13087">
    <property type="entry name" value="AAA_12"/>
    <property type="match status" value="1"/>
</dbReference>
<proteinExistence type="predicted"/>
<evidence type="ECO:0000256" key="3">
    <source>
        <dbReference type="ARBA" id="ARBA00022723"/>
    </source>
</evidence>
<dbReference type="GO" id="GO:0031380">
    <property type="term" value="C:nuclear RNA-directed RNA polymerase complex"/>
    <property type="evidence" value="ECO:0007669"/>
    <property type="project" value="TreeGrafter"/>
</dbReference>
<keyword evidence="4" id="KW-0677">Repeat</keyword>
<dbReference type="Proteomes" id="UP000242381">
    <property type="component" value="Unassembled WGS sequence"/>
</dbReference>
<dbReference type="InterPro" id="IPR000967">
    <property type="entry name" value="Znf_NFX1"/>
</dbReference>
<gene>
    <name evidence="10" type="ORF">BCV71DRAFT_294304</name>
</gene>
<dbReference type="InterPro" id="IPR027417">
    <property type="entry name" value="P-loop_NTPase"/>
</dbReference>
<sequence>MNYESRDRSGEGTSNQYRHSTTNAQKNKSERSTHRFSKPFHQSNEESLENSSANEPKKVDNAFVKFTSGSIRFEDLKSTAINSWDEGIDLELKRNNKKKNKTQWASEEDIFKGCNVDFFKQNNNSEGEEDPHERSIRQQQEIAHTWNNNENLTKKSYAEAADPMTPSWAVDDVSATMNNNNDIFQVPFPPHQFVYSADGAWSSTMMPTSVPMMPHNMAPPIVPVPVIQPNYMPVGAPSSTKDKELALFLYKFLHDPTSDMLPKFLEMYEKLLPKMMFMPPRTLGDFMEVLSIVLKEDQKQKDYKNFNKIQNYSRQVFSAIDSFIKHMLIYPDDAIQVIQFIGVLSKFDNSISEHIALQDLINTFKSLQDYCSVDQKIETIKQLQLICPAQDSDDSWYAFWNTTEEGLLPIPAPEDVILEAAAGNMLLSYELAANSTLSNIVKGPWPKLDFQNYLFTHYMLRRQEFVEPMQNAIKNILTMPSADDDIQSQSETTICHGCRPVYMMPFETSYAPAIVFSIDSSEDTDDIINDNTEGSFVFIIPELNYTNMTKEEKIEYMAKGAMMGHIMSVFSHPVKGNLVRLINIQIYRKGLPRLDWSCSYTIIASRNNAPSTLSVLHWLKQEFEEFHKQKYSAVITPRLLALKNSLSADELGSWNEYAHGGPDTNNNPVPEYLQRIEVDISCIMINKQMPHKAKPDENIWPSPTEYMWNAASPPKRPPVYELSPSQMKALKYALTHRIACISGSPGTGKTYLAAKLALLMSQALSTSHCRQPLLIITKSQSTLDRILGFVAPKIRDTVRFGYEPKDSTINHGKFATQMALPELADNGYKRFKELDRKISGIQTQLDALCKLRLKVESYDPETLYNFVHPKFGARLQQGYSKMFASQPATDIDIWKFWLIPKEQIQHKMAVSMESEALFQTVDILRQNTSTAGNHVMPTIDYTHFQNKCRWIAGNTAKIAPVSTSSHWPFETSKSLGSDLRDNLVQIWKEIDDKDIWTISEKTKDKVINKTTDLILDYIDRELHDLIKEQSQAAEELDHLTTKRWAYVARFNRVIGITADFAAAHQSWLTKLWPRCVIVDEASEILESTLMPIIVGPRVEHLVLLGNAEASSRPRVSCNAFKGDPRYMDTSLFERWKKNSASEVVRLEEQWRMHSEVANILDKFNSNKDKASSLLITAPLATCNENMRDSKQTSLMGLTHRMFYIDYQPSRSSRSSSMRHVHFSSTPITQADIDEAQFIAHLATYIIQQPYSQNAKVAVLTMCNLQKHLINNCLKTDVPKRTMFSKNLDRIVVERVDQHPGRDYWFTIISTATPGRSRSLEDNLSEALTKAKYGIYIVGKPTRDTVHPRWQKFADYMREIGLYGARIPLVCYQHGELTSVGYWTEFQPVRNGGCSRPCNALMSDGHVCPEICHYGSHNEVVCRAPCTRPRPTLCTHECSRLCFECNKEGGCPDCLEEITIELPCGHEYKGQCKDTQRMYAIKCLQPVEIALPRCKHKVTLQCCNTGRASKIICNVKEMTELSCGHRVLKRCSEQVVCGEICNKLYECGLHSCEEMCGSDHSHARMYCPGACLKELICGHRCAKGCSSWNDHTQRCLEKCNYVCLHGYKCSRPCFSECIMCVNPCPYQCEHYKCTKRCYEPCDRPACDEPCKKRLDCSHPCRGFCGEPCPPCDLCNPDLECSITLRTLSEFDPDEKIYMLPECGCVFSAPAMDTFFKHRTQSGEHSVIKLWKCPNCKKNIYTAHRYNQYIKHEVSLVNEVKRQMEVQRQKLTPQEKNQIIRAMNEEIKSGIFNIVGGRWFVCPNKHPYFVGDCGGATEVSRCPECNAPIGGTQHRVIESNRFYGEFDGSEEPAWPGQPSKNS</sequence>
<dbReference type="PANTHER" id="PTHR10887:SF341">
    <property type="entry name" value="NFX1-TYPE ZINC FINGER-CONTAINING PROTEIN 1"/>
    <property type="match status" value="1"/>
</dbReference>
<dbReference type="InterPro" id="IPR045055">
    <property type="entry name" value="DNA2/NAM7-like"/>
</dbReference>
<dbReference type="VEuPathDB" id="FungiDB:BCV72DRAFT_225198"/>
<organism evidence="10 11">
    <name type="scientific">Rhizopus microsporus</name>
    <dbReference type="NCBI Taxonomy" id="58291"/>
    <lineage>
        <taxon>Eukaryota</taxon>
        <taxon>Fungi</taxon>
        <taxon>Fungi incertae sedis</taxon>
        <taxon>Mucoromycota</taxon>
        <taxon>Mucoromycotina</taxon>
        <taxon>Mucoromycetes</taxon>
        <taxon>Mucorales</taxon>
        <taxon>Mucorineae</taxon>
        <taxon>Rhizopodaceae</taxon>
        <taxon>Rhizopus</taxon>
    </lineage>
</organism>
<evidence type="ECO:0000256" key="5">
    <source>
        <dbReference type="ARBA" id="ARBA00022771"/>
    </source>
</evidence>
<dbReference type="Gene3D" id="3.40.50.300">
    <property type="entry name" value="P-loop containing nucleotide triphosphate hydrolases"/>
    <property type="match status" value="3"/>
</dbReference>
<keyword evidence="2" id="KW-0963">Cytoplasm</keyword>
<feature type="compositionally biased region" description="Basic and acidic residues" evidence="8">
    <location>
        <begin position="1"/>
        <end position="10"/>
    </location>
</feature>
<dbReference type="EMBL" id="KV921546">
    <property type="protein sequence ID" value="ORE13337.1"/>
    <property type="molecule type" value="Genomic_DNA"/>
</dbReference>
<keyword evidence="3" id="KW-0479">Metal-binding</keyword>
<evidence type="ECO:0000256" key="1">
    <source>
        <dbReference type="ARBA" id="ARBA00004496"/>
    </source>
</evidence>
<feature type="compositionally biased region" description="Polar residues" evidence="8">
    <location>
        <begin position="11"/>
        <end position="26"/>
    </location>
</feature>
<comment type="subcellular location">
    <subcellularLocation>
        <location evidence="1">Cytoplasm</location>
    </subcellularLocation>
</comment>
<dbReference type="GO" id="GO:0008270">
    <property type="term" value="F:zinc ion binding"/>
    <property type="evidence" value="ECO:0007669"/>
    <property type="project" value="UniProtKB-KW"/>
</dbReference>
<evidence type="ECO:0000256" key="6">
    <source>
        <dbReference type="ARBA" id="ARBA00022833"/>
    </source>
</evidence>
<evidence type="ECO:0000256" key="2">
    <source>
        <dbReference type="ARBA" id="ARBA00022490"/>
    </source>
</evidence>
<accession>A0A1X0RMU6</accession>
<dbReference type="Pfam" id="PF20173">
    <property type="entry name" value="ZnF_RZ-type"/>
    <property type="match status" value="1"/>
</dbReference>
<evidence type="ECO:0000313" key="11">
    <source>
        <dbReference type="Proteomes" id="UP000242381"/>
    </source>
</evidence>
<dbReference type="InterPro" id="IPR041679">
    <property type="entry name" value="DNA2/NAM7-like_C"/>
</dbReference>
<dbReference type="PROSITE" id="PS51981">
    <property type="entry name" value="ZF_RZ"/>
    <property type="match status" value="1"/>
</dbReference>
<dbReference type="SUPFAM" id="SSF52540">
    <property type="entry name" value="P-loop containing nucleoside triphosphate hydrolases"/>
    <property type="match status" value="1"/>
</dbReference>
<dbReference type="GO" id="GO:0004386">
    <property type="term" value="F:helicase activity"/>
    <property type="evidence" value="ECO:0007669"/>
    <property type="project" value="InterPro"/>
</dbReference>
<reference evidence="10 11" key="1">
    <citation type="journal article" date="2016" name="Proc. Natl. Acad. Sci. U.S.A.">
        <title>Lipid metabolic changes in an early divergent fungus govern the establishment of a mutualistic symbiosis with endobacteria.</title>
        <authorList>
            <person name="Lastovetsky O.A."/>
            <person name="Gaspar M.L."/>
            <person name="Mondo S.J."/>
            <person name="LaButti K.M."/>
            <person name="Sandor L."/>
            <person name="Grigoriev I.V."/>
            <person name="Henry S.A."/>
            <person name="Pawlowska T.E."/>
        </authorList>
    </citation>
    <scope>NUCLEOTIDE SEQUENCE [LARGE SCALE GENOMIC DNA]</scope>
    <source>
        <strain evidence="10 11">ATCC 11559</strain>
    </source>
</reference>
<feature type="domain" description="RZ-type" evidence="9">
    <location>
        <begin position="1769"/>
        <end position="1849"/>
    </location>
</feature>
<keyword evidence="5" id="KW-0863">Zinc-finger</keyword>
<dbReference type="Pfam" id="PF13086">
    <property type="entry name" value="AAA_11"/>
    <property type="match status" value="1"/>
</dbReference>
<evidence type="ECO:0000256" key="4">
    <source>
        <dbReference type="ARBA" id="ARBA00022737"/>
    </source>
</evidence>
<protein>
    <recommendedName>
        <fullName evidence="9">RZ-type domain-containing protein</fullName>
    </recommendedName>
</protein>
<dbReference type="OMA" id="MLPECGC"/>
<dbReference type="InterPro" id="IPR041677">
    <property type="entry name" value="DNA2/NAM7_AAA_11"/>
</dbReference>
<evidence type="ECO:0000256" key="7">
    <source>
        <dbReference type="ARBA" id="ARBA00022859"/>
    </source>
</evidence>
<dbReference type="PANTHER" id="PTHR10887">
    <property type="entry name" value="DNA2/NAM7 HELICASE FAMILY"/>
    <property type="match status" value="1"/>
</dbReference>